<feature type="domain" description="AAA+ ATPase" evidence="10">
    <location>
        <begin position="53"/>
        <end position="184"/>
    </location>
</feature>
<sequence length="338" mass="37259">MEDPDKITTPSPLEEDQSQYSLRPRFFREYIGQVEMKENLQVFISSAKGRGQSLDHVLLHGPPGLGKTTMAHLIANEMGRPLKSTSGPVIEKQGDLAAILTSLEPGQVLFIDEIHRMSRVVEEVLYSAMEDFKLDIMIGQGPSARTLKLDLPPFTLVGATTRTGLLSSPLRERFGIPLHFGFYSPKELSQIITRSAGILETEIYDDAADQIGRRSRGTPRIANRLLKRARDFADHRSGGVITGQIVNETLERLGVDENGLDRLDRRIIEQIIEGYGGGPVGINTIAASVGEESDTIEDVVEPYLLQIGFLQRTPRGRVVTQKARLALGFAPSADQLGF</sequence>
<comment type="domain">
    <text evidence="9">Has 3 domains, the large (RuvB-L) and small ATPase (RuvB-S) domains and the C-terminal head (RuvB-H) domain. The head domain binds DNA, while the ATPase domains jointly bind ATP, ADP or are empty depending on the state of the subunit in the translocation cycle. During a single DNA translocation step the structure of each domain remains the same, but their relative positions change.</text>
</comment>
<comment type="caution">
    <text evidence="11">The sequence shown here is derived from an EMBL/GenBank/DDBJ whole genome shotgun (WGS) entry which is preliminary data.</text>
</comment>
<feature type="binding site" evidence="9">
    <location>
        <begin position="130"/>
        <end position="132"/>
    </location>
    <ligand>
        <name>ATP</name>
        <dbReference type="ChEBI" id="CHEBI:30616"/>
    </ligand>
</feature>
<dbReference type="Pfam" id="PF05496">
    <property type="entry name" value="RuvB_N"/>
    <property type="match status" value="1"/>
</dbReference>
<dbReference type="EMBL" id="MFNE01000010">
    <property type="protein sequence ID" value="OGG96642.1"/>
    <property type="molecule type" value="Genomic_DNA"/>
</dbReference>
<feature type="binding site" evidence="9">
    <location>
        <position position="317"/>
    </location>
    <ligand>
        <name>DNA</name>
        <dbReference type="ChEBI" id="CHEBI:16991"/>
    </ligand>
</feature>
<dbReference type="GO" id="GO:0005524">
    <property type="term" value="F:ATP binding"/>
    <property type="evidence" value="ECO:0007669"/>
    <property type="project" value="UniProtKB-UniRule"/>
</dbReference>
<comment type="subcellular location">
    <subcellularLocation>
        <location evidence="9">Cytoplasm</location>
    </subcellularLocation>
</comment>
<dbReference type="GO" id="GO:0006310">
    <property type="term" value="P:DNA recombination"/>
    <property type="evidence" value="ECO:0007669"/>
    <property type="project" value="UniProtKB-UniRule"/>
</dbReference>
<dbReference type="GO" id="GO:0048476">
    <property type="term" value="C:Holliday junction resolvase complex"/>
    <property type="evidence" value="ECO:0007669"/>
    <property type="project" value="UniProtKB-UniRule"/>
</dbReference>
<keyword evidence="7 9" id="KW-0233">DNA recombination</keyword>
<comment type="caution">
    <text evidence="9">Lacks conserved residue(s) required for the propagation of feature annotation.</text>
</comment>
<dbReference type="STRING" id="1817772.A2527_03535"/>
<keyword evidence="6 9" id="KW-0238">DNA-binding</keyword>
<dbReference type="EC" id="3.6.4.-" evidence="9"/>
<dbReference type="InterPro" id="IPR004605">
    <property type="entry name" value="DNA_helicase_Holl-junc_RuvB"/>
</dbReference>
<dbReference type="Gene3D" id="3.40.50.300">
    <property type="entry name" value="P-loop containing nucleotide triphosphate hydrolases"/>
    <property type="match status" value="1"/>
</dbReference>
<evidence type="ECO:0000313" key="12">
    <source>
        <dbReference type="Proteomes" id="UP000178449"/>
    </source>
</evidence>
<dbReference type="HAMAP" id="MF_00016">
    <property type="entry name" value="DNA_HJ_migration_RuvB"/>
    <property type="match status" value="1"/>
</dbReference>
<feature type="binding site" evidence="9">
    <location>
        <position position="173"/>
    </location>
    <ligand>
        <name>ATP</name>
        <dbReference type="ChEBI" id="CHEBI:30616"/>
    </ligand>
</feature>
<keyword evidence="3 9" id="KW-0227">DNA damage</keyword>
<dbReference type="InterPro" id="IPR027417">
    <property type="entry name" value="P-loop_NTPase"/>
</dbReference>
<evidence type="ECO:0000256" key="5">
    <source>
        <dbReference type="ARBA" id="ARBA00022840"/>
    </source>
</evidence>
<dbReference type="SMART" id="SM00382">
    <property type="entry name" value="AAA"/>
    <property type="match status" value="1"/>
</dbReference>
<feature type="binding site" evidence="9">
    <location>
        <position position="68"/>
    </location>
    <ligand>
        <name>Mg(2+)</name>
        <dbReference type="ChEBI" id="CHEBI:18420"/>
    </ligand>
</feature>
<evidence type="ECO:0000256" key="2">
    <source>
        <dbReference type="ARBA" id="ARBA00022741"/>
    </source>
</evidence>
<feature type="binding site" evidence="9">
    <location>
        <position position="183"/>
    </location>
    <ligand>
        <name>ATP</name>
        <dbReference type="ChEBI" id="CHEBI:30616"/>
    </ligand>
</feature>
<feature type="binding site" evidence="9">
    <location>
        <position position="67"/>
    </location>
    <ligand>
        <name>ATP</name>
        <dbReference type="ChEBI" id="CHEBI:30616"/>
    </ligand>
</feature>
<feature type="binding site" evidence="9">
    <location>
        <position position="69"/>
    </location>
    <ligand>
        <name>ATP</name>
        <dbReference type="ChEBI" id="CHEBI:30616"/>
    </ligand>
</feature>
<feature type="binding site" evidence="9">
    <location>
        <position position="23"/>
    </location>
    <ligand>
        <name>ATP</name>
        <dbReference type="ChEBI" id="CHEBI:30616"/>
    </ligand>
</feature>
<comment type="similarity">
    <text evidence="9">Belongs to the RuvB family.</text>
</comment>
<dbReference type="GO" id="GO:0000400">
    <property type="term" value="F:four-way junction DNA binding"/>
    <property type="evidence" value="ECO:0007669"/>
    <property type="project" value="UniProtKB-UniRule"/>
</dbReference>
<feature type="binding site" evidence="9">
    <location>
        <position position="312"/>
    </location>
    <ligand>
        <name>DNA</name>
        <dbReference type="ChEBI" id="CHEBI:16991"/>
    </ligand>
</feature>
<keyword evidence="2 9" id="KW-0547">Nucleotide-binding</keyword>
<dbReference type="GO" id="GO:0009378">
    <property type="term" value="F:four-way junction helicase activity"/>
    <property type="evidence" value="ECO:0007669"/>
    <property type="project" value="InterPro"/>
</dbReference>
<dbReference type="GO" id="GO:0005737">
    <property type="term" value="C:cytoplasm"/>
    <property type="evidence" value="ECO:0007669"/>
    <property type="project" value="UniProtKB-SubCell"/>
</dbReference>
<dbReference type="PANTHER" id="PTHR42848:SF1">
    <property type="entry name" value="HOLLIDAY JUNCTION BRANCH MIGRATION COMPLEX SUBUNIT RUVB"/>
    <property type="match status" value="1"/>
</dbReference>
<evidence type="ECO:0000256" key="3">
    <source>
        <dbReference type="ARBA" id="ARBA00022763"/>
    </source>
</evidence>
<protein>
    <recommendedName>
        <fullName evidence="9">Holliday junction branch migration complex subunit RuvB</fullName>
        <ecNumber evidence="9">3.6.4.-</ecNumber>
    </recommendedName>
</protein>
<organism evidence="11 12">
    <name type="scientific">Candidatus Lambdaproteobacteria bacterium RIFOXYD2_FULL_50_16</name>
    <dbReference type="NCBI Taxonomy" id="1817772"/>
    <lineage>
        <taxon>Bacteria</taxon>
        <taxon>Pseudomonadati</taxon>
        <taxon>Pseudomonadota</taxon>
        <taxon>Candidatus Lambdaproteobacteria</taxon>
    </lineage>
</organism>
<dbReference type="GO" id="GO:0016887">
    <property type="term" value="F:ATP hydrolysis activity"/>
    <property type="evidence" value="ECO:0007669"/>
    <property type="project" value="RHEA"/>
</dbReference>
<dbReference type="Pfam" id="PF05491">
    <property type="entry name" value="WHD_RuvB"/>
    <property type="match status" value="1"/>
</dbReference>
<evidence type="ECO:0000256" key="8">
    <source>
        <dbReference type="ARBA" id="ARBA00023204"/>
    </source>
</evidence>
<dbReference type="GO" id="GO:0006281">
    <property type="term" value="P:DNA repair"/>
    <property type="evidence" value="ECO:0007669"/>
    <property type="project" value="UniProtKB-UniRule"/>
</dbReference>
<dbReference type="Proteomes" id="UP000178449">
    <property type="component" value="Unassembled WGS sequence"/>
</dbReference>
<evidence type="ECO:0000313" key="11">
    <source>
        <dbReference type="EMBL" id="OGG96642.1"/>
    </source>
</evidence>
<feature type="binding site" evidence="9">
    <location>
        <position position="22"/>
    </location>
    <ligand>
        <name>ATP</name>
        <dbReference type="ChEBI" id="CHEBI:30616"/>
    </ligand>
</feature>
<comment type="function">
    <text evidence="9">The RuvA-RuvB-RuvC complex processes Holliday junction (HJ) DNA during genetic recombination and DNA repair, while the RuvA-RuvB complex plays an important role in the rescue of blocked DNA replication forks via replication fork reversal (RFR). RuvA specifically binds to HJ cruciform DNA, conferring on it an open structure. The RuvB hexamer acts as an ATP-dependent pump, pulling dsDNA into and through the RuvAB complex. RuvB forms 2 homohexamers on either side of HJ DNA bound by 1 or 2 RuvA tetramers; 4 subunits per hexamer contact DNA at a time. Coordinated motions by a converter formed by DNA-disengaged RuvB subunits stimulates ATP hydrolysis and nucleotide exchange. Immobilization of the converter enables RuvB to convert the ATP-contained energy into a lever motion, pulling 2 nucleotides of DNA out of the RuvA tetramer per ATP hydrolyzed, thus driving DNA branch migration. The RuvB motors rotate together with the DNA substrate, which together with the progressing nucleotide cycle form the mechanistic basis for DNA recombination by continuous HJ branch migration. Branch migration allows RuvC to scan DNA until it finds its consensus sequence, where it cleaves and resolves cruciform DNA.</text>
</comment>
<evidence type="ECO:0000256" key="1">
    <source>
        <dbReference type="ARBA" id="ARBA00022490"/>
    </source>
</evidence>
<dbReference type="SUPFAM" id="SSF46785">
    <property type="entry name" value="Winged helix' DNA-binding domain"/>
    <property type="match status" value="1"/>
</dbReference>
<proteinExistence type="inferred from homology"/>
<feature type="binding site" evidence="9">
    <location>
        <position position="64"/>
    </location>
    <ligand>
        <name>ATP</name>
        <dbReference type="ChEBI" id="CHEBI:30616"/>
    </ligand>
</feature>
<dbReference type="NCBIfam" id="TIGR00635">
    <property type="entry name" value="ruvB"/>
    <property type="match status" value="1"/>
</dbReference>
<feature type="binding site" evidence="9">
    <location>
        <position position="68"/>
    </location>
    <ligand>
        <name>ATP</name>
        <dbReference type="ChEBI" id="CHEBI:30616"/>
    </ligand>
</feature>
<dbReference type="InterPro" id="IPR036390">
    <property type="entry name" value="WH_DNA-bd_sf"/>
</dbReference>
<dbReference type="AlphaFoldDB" id="A0A1F6GEV2"/>
<dbReference type="CDD" id="cd00009">
    <property type="entry name" value="AAA"/>
    <property type="match status" value="1"/>
</dbReference>
<accession>A0A1F6GEV2</accession>
<dbReference type="Gene3D" id="1.10.8.60">
    <property type="match status" value="1"/>
</dbReference>
<feature type="binding site" evidence="9">
    <location>
        <position position="220"/>
    </location>
    <ligand>
        <name>ATP</name>
        <dbReference type="ChEBI" id="CHEBI:30616"/>
    </ligand>
</feature>
<keyword evidence="4 9" id="KW-0378">Hydrolase</keyword>
<dbReference type="NCBIfam" id="NF000868">
    <property type="entry name" value="PRK00080.1"/>
    <property type="match status" value="1"/>
</dbReference>
<dbReference type="InterPro" id="IPR008824">
    <property type="entry name" value="RuvB-like_N"/>
</dbReference>
<keyword evidence="5 9" id="KW-0067">ATP-binding</keyword>
<keyword evidence="11" id="KW-0347">Helicase</keyword>
<reference evidence="11 12" key="1">
    <citation type="journal article" date="2016" name="Nat. Commun.">
        <title>Thousands of microbial genomes shed light on interconnected biogeochemical processes in an aquifer system.</title>
        <authorList>
            <person name="Anantharaman K."/>
            <person name="Brown C.T."/>
            <person name="Hug L.A."/>
            <person name="Sharon I."/>
            <person name="Castelle C.J."/>
            <person name="Probst A.J."/>
            <person name="Thomas B.C."/>
            <person name="Singh A."/>
            <person name="Wilkins M.J."/>
            <person name="Karaoz U."/>
            <person name="Brodie E.L."/>
            <person name="Williams K.H."/>
            <person name="Hubbard S.S."/>
            <person name="Banfield J.F."/>
        </authorList>
    </citation>
    <scope>NUCLEOTIDE SEQUENCE [LARGE SCALE GENOMIC DNA]</scope>
</reference>
<dbReference type="InterPro" id="IPR003593">
    <property type="entry name" value="AAA+_ATPase"/>
</dbReference>
<evidence type="ECO:0000256" key="4">
    <source>
        <dbReference type="ARBA" id="ARBA00022801"/>
    </source>
</evidence>
<comment type="catalytic activity">
    <reaction evidence="9">
        <text>ATP + H2O = ADP + phosphate + H(+)</text>
        <dbReference type="Rhea" id="RHEA:13065"/>
        <dbReference type="ChEBI" id="CHEBI:15377"/>
        <dbReference type="ChEBI" id="CHEBI:15378"/>
        <dbReference type="ChEBI" id="CHEBI:30616"/>
        <dbReference type="ChEBI" id="CHEBI:43474"/>
        <dbReference type="ChEBI" id="CHEBI:456216"/>
    </reaction>
</comment>
<gene>
    <name evidence="9" type="primary">ruvB</name>
    <name evidence="11" type="ORF">A2527_03535</name>
</gene>
<evidence type="ECO:0000256" key="9">
    <source>
        <dbReference type="HAMAP-Rule" id="MF_00016"/>
    </source>
</evidence>
<evidence type="ECO:0000259" key="10">
    <source>
        <dbReference type="SMART" id="SM00382"/>
    </source>
</evidence>
<keyword evidence="8 9" id="KW-0234">DNA repair</keyword>
<feature type="region of interest" description="Head domain (RuvB-H)" evidence="9">
    <location>
        <begin position="257"/>
        <end position="338"/>
    </location>
</feature>
<dbReference type="SUPFAM" id="SSF52540">
    <property type="entry name" value="P-loop containing nucleoside triphosphate hydrolases"/>
    <property type="match status" value="1"/>
</dbReference>
<dbReference type="Gene3D" id="1.10.10.10">
    <property type="entry name" value="Winged helix-like DNA-binding domain superfamily/Winged helix DNA-binding domain"/>
    <property type="match status" value="1"/>
</dbReference>
<name>A0A1F6GEV2_9PROT</name>
<keyword evidence="1 9" id="KW-0963">Cytoplasm</keyword>
<evidence type="ECO:0000256" key="6">
    <source>
        <dbReference type="ARBA" id="ARBA00023125"/>
    </source>
</evidence>
<comment type="subunit">
    <text evidence="9">Homohexamer. Forms an RuvA(8)-RuvB(12)-Holliday junction (HJ) complex. HJ DNA is sandwiched between 2 RuvA tetramers; dsDNA enters through RuvA and exits via RuvB. An RuvB hexamer assembles on each DNA strand where it exits the tetramer. Each RuvB hexamer is contacted by two RuvA subunits (via domain III) on 2 adjacent RuvB subunits; this complex drives branch migration. In the full resolvosome a probable DNA-RuvA(4)-RuvB(12)-RuvC(2) complex forms which resolves the HJ.</text>
</comment>
<evidence type="ECO:0000256" key="7">
    <source>
        <dbReference type="ARBA" id="ARBA00023172"/>
    </source>
</evidence>
<dbReference type="InterPro" id="IPR008823">
    <property type="entry name" value="RuvB_wg_C"/>
</dbReference>
<dbReference type="Pfam" id="PF17864">
    <property type="entry name" value="AAA_lid_4"/>
    <property type="match status" value="1"/>
</dbReference>
<dbReference type="PANTHER" id="PTHR42848">
    <property type="match status" value="1"/>
</dbReference>
<feature type="region of interest" description="Small ATPAse domain (RuvB-S)" evidence="9">
    <location>
        <begin position="184"/>
        <end position="254"/>
    </location>
</feature>
<dbReference type="InterPro" id="IPR036388">
    <property type="entry name" value="WH-like_DNA-bd_sf"/>
</dbReference>
<dbReference type="InterPro" id="IPR041445">
    <property type="entry name" value="AAA_lid_4"/>
</dbReference>